<evidence type="ECO:0000313" key="9">
    <source>
        <dbReference type="Proteomes" id="UP001163203"/>
    </source>
</evidence>
<evidence type="ECO:0000256" key="3">
    <source>
        <dbReference type="ARBA" id="ARBA00023002"/>
    </source>
</evidence>
<evidence type="ECO:0000259" key="7">
    <source>
        <dbReference type="Pfam" id="PF02525"/>
    </source>
</evidence>
<dbReference type="InterPro" id="IPR029039">
    <property type="entry name" value="Flavoprotein-like_sf"/>
</dbReference>
<comment type="function">
    <text evidence="6">Quinone reductase that provides resistance to thiol-specific stress caused by electrophilic quinones.</text>
</comment>
<organism evidence="8 9">
    <name type="scientific">Amycolatopsis cynarae</name>
    <dbReference type="NCBI Taxonomy" id="2995223"/>
    <lineage>
        <taxon>Bacteria</taxon>
        <taxon>Bacillati</taxon>
        <taxon>Actinomycetota</taxon>
        <taxon>Actinomycetes</taxon>
        <taxon>Pseudonocardiales</taxon>
        <taxon>Pseudonocardiaceae</taxon>
        <taxon>Amycolatopsis</taxon>
    </lineage>
</organism>
<dbReference type="HAMAP" id="MF_01216">
    <property type="entry name" value="Azoreductase_type1"/>
    <property type="match status" value="1"/>
</dbReference>
<keyword evidence="4 6" id="KW-0520">NAD</keyword>
<name>A0ABY7BCV6_9PSEU</name>
<accession>A0ABY7BCV6</accession>
<keyword evidence="9" id="KW-1185">Reference proteome</keyword>
<gene>
    <name evidence="6" type="primary">azoR</name>
    <name evidence="8" type="ORF">ORV05_16240</name>
</gene>
<evidence type="ECO:0000256" key="6">
    <source>
        <dbReference type="HAMAP-Rule" id="MF_01216"/>
    </source>
</evidence>
<keyword evidence="3 6" id="KW-0560">Oxidoreductase</keyword>
<feature type="binding site" evidence="6">
    <location>
        <begin position="115"/>
        <end position="118"/>
    </location>
    <ligand>
        <name>FMN</name>
        <dbReference type="ChEBI" id="CHEBI:58210"/>
    </ligand>
</feature>
<evidence type="ECO:0000256" key="4">
    <source>
        <dbReference type="ARBA" id="ARBA00023027"/>
    </source>
</evidence>
<dbReference type="Proteomes" id="UP001163203">
    <property type="component" value="Chromosome"/>
</dbReference>
<comment type="similarity">
    <text evidence="6">Belongs to the azoreductase type 1 family.</text>
</comment>
<comment type="catalytic activity">
    <reaction evidence="5">
        <text>N,N-dimethyl-1,4-phenylenediamine + anthranilate + 2 NAD(+) = 2-(4-dimethylaminophenyl)diazenylbenzoate + 2 NADH + 2 H(+)</text>
        <dbReference type="Rhea" id="RHEA:55872"/>
        <dbReference type="ChEBI" id="CHEBI:15378"/>
        <dbReference type="ChEBI" id="CHEBI:15783"/>
        <dbReference type="ChEBI" id="CHEBI:16567"/>
        <dbReference type="ChEBI" id="CHEBI:57540"/>
        <dbReference type="ChEBI" id="CHEBI:57945"/>
        <dbReference type="ChEBI" id="CHEBI:71579"/>
        <dbReference type="EC" id="1.7.1.17"/>
    </reaction>
    <physiologicalReaction direction="right-to-left" evidence="5">
        <dbReference type="Rhea" id="RHEA:55874"/>
    </physiologicalReaction>
</comment>
<dbReference type="SUPFAM" id="SSF52218">
    <property type="entry name" value="Flavoproteins"/>
    <property type="match status" value="1"/>
</dbReference>
<dbReference type="PANTHER" id="PTHR43741:SF4">
    <property type="entry name" value="FMN-DEPENDENT NADH:QUINONE OXIDOREDUCTASE"/>
    <property type="match status" value="1"/>
</dbReference>
<dbReference type="RefSeq" id="WP_268759336.1">
    <property type="nucleotide sequence ID" value="NZ_CP113836.1"/>
</dbReference>
<proteinExistence type="inferred from homology"/>
<comment type="subunit">
    <text evidence="6">Homodimer.</text>
</comment>
<evidence type="ECO:0000256" key="1">
    <source>
        <dbReference type="ARBA" id="ARBA00022630"/>
    </source>
</evidence>
<feature type="binding site" evidence="6">
    <location>
        <begin position="21"/>
        <end position="23"/>
    </location>
    <ligand>
        <name>FMN</name>
        <dbReference type="ChEBI" id="CHEBI:58210"/>
    </ligand>
</feature>
<dbReference type="EMBL" id="CP113836">
    <property type="protein sequence ID" value="WAL69249.1"/>
    <property type="molecule type" value="Genomic_DNA"/>
</dbReference>
<dbReference type="InterPro" id="IPR050104">
    <property type="entry name" value="FMN-dep_NADH:Q_OxRdtase_AzoR1"/>
</dbReference>
<dbReference type="PANTHER" id="PTHR43741">
    <property type="entry name" value="FMN-DEPENDENT NADH-AZOREDUCTASE 1"/>
    <property type="match status" value="1"/>
</dbReference>
<evidence type="ECO:0000313" key="8">
    <source>
        <dbReference type="EMBL" id="WAL69249.1"/>
    </source>
</evidence>
<comment type="caution">
    <text evidence="6">Lacks conserved residue(s) required for the propagation of feature annotation.</text>
</comment>
<dbReference type="EC" id="1.6.5.-" evidence="6"/>
<dbReference type="Pfam" id="PF02525">
    <property type="entry name" value="Flavodoxin_2"/>
    <property type="match status" value="1"/>
</dbReference>
<dbReference type="EC" id="1.7.1.17" evidence="6"/>
<dbReference type="InterPro" id="IPR023048">
    <property type="entry name" value="NADH:quinone_OxRdtase_FMN_depd"/>
</dbReference>
<keyword evidence="1 6" id="KW-0285">Flavoprotein</keyword>
<evidence type="ECO:0000256" key="2">
    <source>
        <dbReference type="ARBA" id="ARBA00022643"/>
    </source>
</evidence>
<evidence type="ECO:0000256" key="5">
    <source>
        <dbReference type="ARBA" id="ARBA00048542"/>
    </source>
</evidence>
<feature type="domain" description="Flavodoxin-like fold" evidence="7">
    <location>
        <begin position="15"/>
        <end position="201"/>
    </location>
</feature>
<keyword evidence="2 6" id="KW-0288">FMN</keyword>
<dbReference type="InterPro" id="IPR003680">
    <property type="entry name" value="Flavodoxin_fold"/>
</dbReference>
<sequence length="238" mass="25957">MIDLDGGLLHLDCAASARTDSVSRQLTGLFARIWRERTGAGGYRYRDLAADPVPLLGAAYVSLGQRVERHGAMPLPPERVAGMAQSERERREWALTLPLVTDLRTAGTVLLGVPMYNLTVPAAFKAWIDRVSFPGMYTDPGTGESLLRDTKIVVVMAQGGAYGPGTPREGYDFQTPYLRAYFGRLGVAGENLHLVRAEMTRADDVPELASFREYRDRSLAEAHAAVEHLAAGLCPAAR</sequence>
<comment type="function">
    <text evidence="6">Also exhibits azoreductase activity. Catalyzes the reductive cleavage of the azo bond in aromatic azo compounds to the corresponding amines.</text>
</comment>
<comment type="catalytic activity">
    <reaction evidence="6">
        <text>2 a quinone + NADH + H(+) = 2 a 1,4-benzosemiquinone + NAD(+)</text>
        <dbReference type="Rhea" id="RHEA:65952"/>
        <dbReference type="ChEBI" id="CHEBI:15378"/>
        <dbReference type="ChEBI" id="CHEBI:57540"/>
        <dbReference type="ChEBI" id="CHEBI:57945"/>
        <dbReference type="ChEBI" id="CHEBI:132124"/>
        <dbReference type="ChEBI" id="CHEBI:134225"/>
    </reaction>
</comment>
<comment type="cofactor">
    <cofactor evidence="6">
        <name>FMN</name>
        <dbReference type="ChEBI" id="CHEBI:58210"/>
    </cofactor>
    <text evidence="6">Binds 1 FMN per subunit.</text>
</comment>
<protein>
    <recommendedName>
        <fullName evidence="6">FMN dependent NADH:quinone oxidoreductase</fullName>
        <ecNumber evidence="6">1.6.5.-</ecNumber>
    </recommendedName>
    <alternativeName>
        <fullName evidence="6">Azo-dye reductase</fullName>
    </alternativeName>
    <alternativeName>
        <fullName evidence="6">FMN-dependent NADH-azo compound oxidoreductase</fullName>
    </alternativeName>
    <alternativeName>
        <fullName evidence="6">FMN-dependent NADH-azoreductase</fullName>
        <ecNumber evidence="6">1.7.1.17</ecNumber>
    </alternativeName>
</protein>
<dbReference type="Gene3D" id="3.40.50.360">
    <property type="match status" value="1"/>
</dbReference>
<reference evidence="8" key="1">
    <citation type="submission" date="2022-11" db="EMBL/GenBank/DDBJ databases">
        <authorList>
            <person name="Mo P."/>
        </authorList>
    </citation>
    <scope>NUCLEOTIDE SEQUENCE</scope>
    <source>
        <strain evidence="8">HUAS 11-8</strain>
    </source>
</reference>